<dbReference type="PROSITE" id="PS50932">
    <property type="entry name" value="HTH_LACI_2"/>
    <property type="match status" value="1"/>
</dbReference>
<evidence type="ECO:0000313" key="6">
    <source>
        <dbReference type="Proteomes" id="UP001165653"/>
    </source>
</evidence>
<proteinExistence type="predicted"/>
<organism evidence="5 6">
    <name type="scientific">Luteolibacter rhizosphaerae</name>
    <dbReference type="NCBI Taxonomy" id="2989719"/>
    <lineage>
        <taxon>Bacteria</taxon>
        <taxon>Pseudomonadati</taxon>
        <taxon>Verrucomicrobiota</taxon>
        <taxon>Verrucomicrobiia</taxon>
        <taxon>Verrucomicrobiales</taxon>
        <taxon>Verrucomicrobiaceae</taxon>
        <taxon>Luteolibacter</taxon>
    </lineage>
</organism>
<dbReference type="RefSeq" id="WP_264513077.1">
    <property type="nucleotide sequence ID" value="NZ_JAPDDR010000004.1"/>
</dbReference>
<comment type="caution">
    <text evidence="5">The sequence shown here is derived from an EMBL/GenBank/DDBJ whole genome shotgun (WGS) entry which is preliminary data.</text>
</comment>
<dbReference type="Pfam" id="PF00356">
    <property type="entry name" value="LacI"/>
    <property type="match status" value="1"/>
</dbReference>
<dbReference type="PANTHER" id="PTHR30146:SF109">
    <property type="entry name" value="HTH-TYPE TRANSCRIPTIONAL REGULATOR GALS"/>
    <property type="match status" value="1"/>
</dbReference>
<evidence type="ECO:0000256" key="3">
    <source>
        <dbReference type="ARBA" id="ARBA00023163"/>
    </source>
</evidence>
<keyword evidence="1" id="KW-0805">Transcription regulation</keyword>
<dbReference type="Proteomes" id="UP001165653">
    <property type="component" value="Unassembled WGS sequence"/>
</dbReference>
<dbReference type="InterPro" id="IPR000843">
    <property type="entry name" value="HTH_LacI"/>
</dbReference>
<reference evidence="5" key="1">
    <citation type="submission" date="2022-10" db="EMBL/GenBank/DDBJ databases">
        <title>Luteolibacter sp. GHJ8, whole genome shotgun sequencing project.</title>
        <authorList>
            <person name="Zhao G."/>
            <person name="Shen L."/>
        </authorList>
    </citation>
    <scope>NUCLEOTIDE SEQUENCE</scope>
    <source>
        <strain evidence="5">GHJ8</strain>
    </source>
</reference>
<sequence length="356" mass="39489">MNPEPEPRRVSLRDIAKAIGVSHVTVSLALRNHPRISKPMQERVRKLADELGYRPDPMLAALANYRKGKSERPVATCIAWINAWPDAADLRKHGEFDLYWKGAEAAARQSGYRLEEFRFGGHYTPQRLHEILAARGISAMLIPPQGFAPDWGDFPWHEYSVVRFGRTVPEPRTHLVTSDQVANTRLACAEISKRGYRRIGFITDEQRAFQRGHLFLAGFLYAQREAKEANPVPVLSVSGEPGFAMGKQIVEWVRQHGVDAIYTDIPGIPKLLGRQGIRVPEDLGVAATTVLDAQADAGINQEPEETGRVALFLLASLIQEGVRGIPKIFRQVLVGGSWQDGSTLPTRIAPDAAGRL</sequence>
<protein>
    <submittedName>
        <fullName evidence="5">LacI family transcriptional regulator</fullName>
    </submittedName>
</protein>
<keyword evidence="2" id="KW-0238">DNA-binding</keyword>
<dbReference type="Gene3D" id="1.10.260.40">
    <property type="entry name" value="lambda repressor-like DNA-binding domains"/>
    <property type="match status" value="1"/>
</dbReference>
<gene>
    <name evidence="5" type="ORF">OJ996_08310</name>
</gene>
<evidence type="ECO:0000259" key="4">
    <source>
        <dbReference type="PROSITE" id="PS50932"/>
    </source>
</evidence>
<dbReference type="CDD" id="cd01392">
    <property type="entry name" value="HTH_LacI"/>
    <property type="match status" value="1"/>
</dbReference>
<dbReference type="SMART" id="SM00354">
    <property type="entry name" value="HTH_LACI"/>
    <property type="match status" value="1"/>
</dbReference>
<dbReference type="InterPro" id="IPR028082">
    <property type="entry name" value="Peripla_BP_I"/>
</dbReference>
<keyword evidence="6" id="KW-1185">Reference proteome</keyword>
<keyword evidence="3" id="KW-0804">Transcription</keyword>
<dbReference type="SUPFAM" id="SSF47413">
    <property type="entry name" value="lambda repressor-like DNA-binding domains"/>
    <property type="match status" value="1"/>
</dbReference>
<dbReference type="PANTHER" id="PTHR30146">
    <property type="entry name" value="LACI-RELATED TRANSCRIPTIONAL REPRESSOR"/>
    <property type="match status" value="1"/>
</dbReference>
<dbReference type="Gene3D" id="3.40.50.2300">
    <property type="match status" value="2"/>
</dbReference>
<evidence type="ECO:0000313" key="5">
    <source>
        <dbReference type="EMBL" id="MCW1913574.1"/>
    </source>
</evidence>
<dbReference type="Pfam" id="PF13377">
    <property type="entry name" value="Peripla_BP_3"/>
    <property type="match status" value="1"/>
</dbReference>
<evidence type="ECO:0000256" key="1">
    <source>
        <dbReference type="ARBA" id="ARBA00023015"/>
    </source>
</evidence>
<dbReference type="InterPro" id="IPR010982">
    <property type="entry name" value="Lambda_DNA-bd_dom_sf"/>
</dbReference>
<feature type="domain" description="HTH lacI-type" evidence="4">
    <location>
        <begin position="10"/>
        <end position="64"/>
    </location>
</feature>
<evidence type="ECO:0000256" key="2">
    <source>
        <dbReference type="ARBA" id="ARBA00023125"/>
    </source>
</evidence>
<name>A0ABT3G247_9BACT</name>
<dbReference type="EMBL" id="JAPDDR010000004">
    <property type="protein sequence ID" value="MCW1913574.1"/>
    <property type="molecule type" value="Genomic_DNA"/>
</dbReference>
<dbReference type="InterPro" id="IPR046335">
    <property type="entry name" value="LacI/GalR-like_sensor"/>
</dbReference>
<accession>A0ABT3G247</accession>
<dbReference type="SUPFAM" id="SSF53822">
    <property type="entry name" value="Periplasmic binding protein-like I"/>
    <property type="match status" value="1"/>
</dbReference>